<comment type="caution">
    <text evidence="1">The sequence shown here is derived from an EMBL/GenBank/DDBJ whole genome shotgun (WGS) entry which is preliminary data.</text>
</comment>
<gene>
    <name evidence="1" type="ORF">HanXRQr2_Chr14g0660741</name>
</gene>
<dbReference type="AlphaFoldDB" id="A0A9K3ECV9"/>
<name>A0A9K3ECV9_HELAN</name>
<evidence type="ECO:0000313" key="1">
    <source>
        <dbReference type="EMBL" id="KAF5770558.1"/>
    </source>
</evidence>
<accession>A0A9K3ECV9</accession>
<protein>
    <submittedName>
        <fullName evidence="1">Uncharacterized protein</fullName>
    </submittedName>
</protein>
<proteinExistence type="predicted"/>
<sequence>MQYFHFGSCYWSGWTSSRHYRAWIGTDVGGNSLKGINRLRDQNSELEILVKINGPN</sequence>
<dbReference type="EMBL" id="MNCJ02000329">
    <property type="protein sequence ID" value="KAF5770558.1"/>
    <property type="molecule type" value="Genomic_DNA"/>
</dbReference>
<dbReference type="Proteomes" id="UP000215914">
    <property type="component" value="Unassembled WGS sequence"/>
</dbReference>
<reference evidence="1" key="2">
    <citation type="submission" date="2020-06" db="EMBL/GenBank/DDBJ databases">
        <title>Helianthus annuus Genome sequencing and assembly Release 2.</title>
        <authorList>
            <person name="Gouzy J."/>
            <person name="Langlade N."/>
            <person name="Munos S."/>
        </authorList>
    </citation>
    <scope>NUCLEOTIDE SEQUENCE</scope>
    <source>
        <tissue evidence="1">Leaves</tissue>
    </source>
</reference>
<keyword evidence="2" id="KW-1185">Reference proteome</keyword>
<reference evidence="1" key="1">
    <citation type="journal article" date="2017" name="Nature">
        <title>The sunflower genome provides insights into oil metabolism, flowering and Asterid evolution.</title>
        <authorList>
            <person name="Badouin H."/>
            <person name="Gouzy J."/>
            <person name="Grassa C.J."/>
            <person name="Murat F."/>
            <person name="Staton S.E."/>
            <person name="Cottret L."/>
            <person name="Lelandais-Briere C."/>
            <person name="Owens G.L."/>
            <person name="Carrere S."/>
            <person name="Mayjonade B."/>
            <person name="Legrand L."/>
            <person name="Gill N."/>
            <person name="Kane N.C."/>
            <person name="Bowers J.E."/>
            <person name="Hubner S."/>
            <person name="Bellec A."/>
            <person name="Berard A."/>
            <person name="Berges H."/>
            <person name="Blanchet N."/>
            <person name="Boniface M.C."/>
            <person name="Brunel D."/>
            <person name="Catrice O."/>
            <person name="Chaidir N."/>
            <person name="Claudel C."/>
            <person name="Donnadieu C."/>
            <person name="Faraut T."/>
            <person name="Fievet G."/>
            <person name="Helmstetter N."/>
            <person name="King M."/>
            <person name="Knapp S.J."/>
            <person name="Lai Z."/>
            <person name="Le Paslier M.C."/>
            <person name="Lippi Y."/>
            <person name="Lorenzon L."/>
            <person name="Mandel J.R."/>
            <person name="Marage G."/>
            <person name="Marchand G."/>
            <person name="Marquand E."/>
            <person name="Bret-Mestries E."/>
            <person name="Morien E."/>
            <person name="Nambeesan S."/>
            <person name="Nguyen T."/>
            <person name="Pegot-Espagnet P."/>
            <person name="Pouilly N."/>
            <person name="Raftis F."/>
            <person name="Sallet E."/>
            <person name="Schiex T."/>
            <person name="Thomas J."/>
            <person name="Vandecasteele C."/>
            <person name="Vares D."/>
            <person name="Vear F."/>
            <person name="Vautrin S."/>
            <person name="Crespi M."/>
            <person name="Mangin B."/>
            <person name="Burke J.M."/>
            <person name="Salse J."/>
            <person name="Munos S."/>
            <person name="Vincourt P."/>
            <person name="Rieseberg L.H."/>
            <person name="Langlade N.B."/>
        </authorList>
    </citation>
    <scope>NUCLEOTIDE SEQUENCE</scope>
    <source>
        <tissue evidence="1">Leaves</tissue>
    </source>
</reference>
<dbReference type="Gramene" id="mRNA:HanXRQr2_Chr14g0660741">
    <property type="protein sequence ID" value="CDS:HanXRQr2_Chr14g0660741.1"/>
    <property type="gene ID" value="HanXRQr2_Chr14g0660741"/>
</dbReference>
<evidence type="ECO:0000313" key="2">
    <source>
        <dbReference type="Proteomes" id="UP000215914"/>
    </source>
</evidence>
<organism evidence="1 2">
    <name type="scientific">Helianthus annuus</name>
    <name type="common">Common sunflower</name>
    <dbReference type="NCBI Taxonomy" id="4232"/>
    <lineage>
        <taxon>Eukaryota</taxon>
        <taxon>Viridiplantae</taxon>
        <taxon>Streptophyta</taxon>
        <taxon>Embryophyta</taxon>
        <taxon>Tracheophyta</taxon>
        <taxon>Spermatophyta</taxon>
        <taxon>Magnoliopsida</taxon>
        <taxon>eudicotyledons</taxon>
        <taxon>Gunneridae</taxon>
        <taxon>Pentapetalae</taxon>
        <taxon>asterids</taxon>
        <taxon>campanulids</taxon>
        <taxon>Asterales</taxon>
        <taxon>Asteraceae</taxon>
        <taxon>Asteroideae</taxon>
        <taxon>Heliantheae alliance</taxon>
        <taxon>Heliantheae</taxon>
        <taxon>Helianthus</taxon>
    </lineage>
</organism>